<feature type="domain" description="Glycosyl hydrolase 94 catalytic" evidence="4">
    <location>
        <begin position="166"/>
        <end position="587"/>
    </location>
</feature>
<reference evidence="5" key="1">
    <citation type="submission" date="2019-08" db="EMBL/GenBank/DDBJ databases">
        <authorList>
            <person name="Kucharzyk K."/>
            <person name="Murdoch R.W."/>
            <person name="Higgins S."/>
            <person name="Loffler F."/>
        </authorList>
    </citation>
    <scope>NUCLEOTIDE SEQUENCE</scope>
</reference>
<dbReference type="GO" id="GO:0016757">
    <property type="term" value="F:glycosyltransferase activity"/>
    <property type="evidence" value="ECO:0007669"/>
    <property type="project" value="UniProtKB-KW"/>
</dbReference>
<dbReference type="Gene3D" id="2.60.420.10">
    <property type="entry name" value="Maltose phosphorylase, domain 3"/>
    <property type="match status" value="1"/>
</dbReference>
<organism evidence="5">
    <name type="scientific">bioreactor metagenome</name>
    <dbReference type="NCBI Taxonomy" id="1076179"/>
    <lineage>
        <taxon>unclassified sequences</taxon>
        <taxon>metagenomes</taxon>
        <taxon>ecological metagenomes</taxon>
    </lineage>
</organism>
<sequence length="659" mass="74643">MLCNKHFGWFVDETGGGHLWLENARENQLTPWPNDPLAIGGPEYFYLRTEGRLISLFADADALECTVTYRPGIARWEKRFGGRTVTTTAFVPMEQDVRFLIIELTGEEGELVHRVAGQGETCYPMQDATVLCTFPDEKAMGIKSFLQSGQGVGDAKQLLNRTIMEWSRRVSSLRVRTPNQKLNDYLNGWALYQVTACRLWGRTSRYQNGGAYGFRDQLQDVCALIPTSPETVSEQILRSCAHQYEEGDVQHWWHESKESSKGVRTRISDDLLWLPYTLCKLWETWGDDEVFDQKAPYLISPVLGPEERERYEEPGVSTQSERVYDHAVRAVELFLERGRGSHALARIGTGDWNDGMNLVGTQGRGESVWLSWFAAHVLYRFSDVCGHLGDGERVERYRQAAKELAEAANAAWDGKWFLRGYYDDGSTLGSCRDQYCQIDSIAQSFAVLSGYGEKEKSEQAVRSAVRRLYHPERGVVQLFDPPFDRDGTDPGYIKGYLPGVRENGGQYTHGAVWLAMASLRMGDVRSGYDILNALLPASHDPEIYKTEPYVLSADVYFNPAHAGRGGWSWYTGAAGWYYRAATEELLGLRINKGRLTMSPRLPTDWPGYTALWRNEDYTLHIVVERGERTELTLDGEPCPEGLLLNECSGEHTLCFTFHE</sequence>
<comment type="caution">
    <text evidence="5">The sequence shown here is derived from an EMBL/GenBank/DDBJ whole genome shotgun (WGS) entry which is preliminary data.</text>
</comment>
<dbReference type="Gene3D" id="2.70.98.40">
    <property type="entry name" value="Glycoside hydrolase, family 65, N-terminal domain"/>
    <property type="match status" value="1"/>
</dbReference>
<dbReference type="SUPFAM" id="SSF74650">
    <property type="entry name" value="Galactose mutarotase-like"/>
    <property type="match status" value="1"/>
</dbReference>
<dbReference type="InterPro" id="IPR033432">
    <property type="entry name" value="GH94_catalytic"/>
</dbReference>
<dbReference type="Pfam" id="PF06165">
    <property type="entry name" value="GH94_b-supersand"/>
    <property type="match status" value="1"/>
</dbReference>
<keyword evidence="2" id="KW-0808">Transferase</keyword>
<protein>
    <recommendedName>
        <fullName evidence="6">Cyclic beta-(1,2)-glucan synthase NdvB</fullName>
    </recommendedName>
</protein>
<dbReference type="EMBL" id="VSSQ01011577">
    <property type="protein sequence ID" value="MPM47192.1"/>
    <property type="molecule type" value="Genomic_DNA"/>
</dbReference>
<dbReference type="InterPro" id="IPR012341">
    <property type="entry name" value="6hp_glycosidase-like_sf"/>
</dbReference>
<dbReference type="Pfam" id="PF17167">
    <property type="entry name" value="Glyco_hydro_94"/>
    <property type="match status" value="1"/>
</dbReference>
<dbReference type="PANTHER" id="PTHR37469:SF2">
    <property type="entry name" value="CELLOBIONIC ACID PHOSPHORYLASE"/>
    <property type="match status" value="1"/>
</dbReference>
<dbReference type="InterPro" id="IPR008928">
    <property type="entry name" value="6-hairpin_glycosidase_sf"/>
</dbReference>
<accession>A0A645A2D9</accession>
<name>A0A645A2D9_9ZZZZ</name>
<dbReference type="Gene3D" id="1.50.10.10">
    <property type="match status" value="1"/>
</dbReference>
<dbReference type="GO" id="GO:0030246">
    <property type="term" value="F:carbohydrate binding"/>
    <property type="evidence" value="ECO:0007669"/>
    <property type="project" value="InterPro"/>
</dbReference>
<evidence type="ECO:0000259" key="3">
    <source>
        <dbReference type="Pfam" id="PF06165"/>
    </source>
</evidence>
<dbReference type="AlphaFoldDB" id="A0A645A2D9"/>
<dbReference type="InterPro" id="IPR010383">
    <property type="entry name" value="Glyco_hydrolase_94_b-supersand"/>
</dbReference>
<dbReference type="PANTHER" id="PTHR37469">
    <property type="entry name" value="CELLOBIONIC ACID PHOSPHORYLASE-RELATED"/>
    <property type="match status" value="1"/>
</dbReference>
<gene>
    <name evidence="5" type="ORF">SDC9_93900</name>
</gene>
<evidence type="ECO:0000256" key="1">
    <source>
        <dbReference type="ARBA" id="ARBA00022676"/>
    </source>
</evidence>
<keyword evidence="1" id="KW-0328">Glycosyltransferase</keyword>
<evidence type="ECO:0000313" key="5">
    <source>
        <dbReference type="EMBL" id="MPM47192.1"/>
    </source>
</evidence>
<evidence type="ECO:0000259" key="4">
    <source>
        <dbReference type="Pfam" id="PF17167"/>
    </source>
</evidence>
<dbReference type="InterPro" id="IPR052047">
    <property type="entry name" value="GH94_Enzymes"/>
</dbReference>
<evidence type="ECO:0008006" key="6">
    <source>
        <dbReference type="Google" id="ProtNLM"/>
    </source>
</evidence>
<dbReference type="InterPro" id="IPR037018">
    <property type="entry name" value="GH65_N"/>
</dbReference>
<dbReference type="SUPFAM" id="SSF48208">
    <property type="entry name" value="Six-hairpin glycosidases"/>
    <property type="match status" value="1"/>
</dbReference>
<evidence type="ECO:0000256" key="2">
    <source>
        <dbReference type="ARBA" id="ARBA00022679"/>
    </source>
</evidence>
<feature type="domain" description="Glycosyl hydrolase 94 supersandwich" evidence="3">
    <location>
        <begin position="2"/>
        <end position="107"/>
    </location>
</feature>
<dbReference type="InterPro" id="IPR011013">
    <property type="entry name" value="Gal_mutarotase_sf_dom"/>
</dbReference>
<proteinExistence type="predicted"/>
<dbReference type="GO" id="GO:0005975">
    <property type="term" value="P:carbohydrate metabolic process"/>
    <property type="evidence" value="ECO:0007669"/>
    <property type="project" value="InterPro"/>
</dbReference>